<organism evidence="4 5">
    <name type="scientific">Candidatus Sungiibacteriota bacterium</name>
    <dbReference type="NCBI Taxonomy" id="2750080"/>
    <lineage>
        <taxon>Bacteria</taxon>
        <taxon>Candidatus Sungiibacteriota</taxon>
    </lineage>
</organism>
<gene>
    <name evidence="4" type="ORF">HYW89_00920</name>
</gene>
<feature type="compositionally biased region" description="Low complexity" evidence="1">
    <location>
        <begin position="923"/>
        <end position="933"/>
    </location>
</feature>
<dbReference type="InterPro" id="IPR036366">
    <property type="entry name" value="PGBDSf"/>
</dbReference>
<proteinExistence type="predicted"/>
<dbReference type="EMBL" id="CP066690">
    <property type="protein sequence ID" value="QQG45487.1"/>
    <property type="molecule type" value="Genomic_DNA"/>
</dbReference>
<keyword evidence="2" id="KW-0732">Signal</keyword>
<accession>A0A7T5RJT7</accession>
<dbReference type="Pfam" id="PF01471">
    <property type="entry name" value="PG_binding_1"/>
    <property type="match status" value="1"/>
</dbReference>
<evidence type="ECO:0000256" key="1">
    <source>
        <dbReference type="SAM" id="MobiDB-lite"/>
    </source>
</evidence>
<feature type="signal peptide" evidence="2">
    <location>
        <begin position="1"/>
        <end position="19"/>
    </location>
</feature>
<dbReference type="AlphaFoldDB" id="A0A7T5RJT7"/>
<feature type="region of interest" description="Disordered" evidence="1">
    <location>
        <begin position="923"/>
        <end position="944"/>
    </location>
</feature>
<dbReference type="InterPro" id="IPR002477">
    <property type="entry name" value="Peptidoglycan-bd-like"/>
</dbReference>
<feature type="chain" id="PRO_5032443754" evidence="2">
    <location>
        <begin position="20"/>
        <end position="1221"/>
    </location>
</feature>
<evidence type="ECO:0000313" key="4">
    <source>
        <dbReference type="EMBL" id="QQG45487.1"/>
    </source>
</evidence>
<dbReference type="Proteomes" id="UP000595618">
    <property type="component" value="Chromosome"/>
</dbReference>
<reference evidence="4 5" key="1">
    <citation type="submission" date="2020-07" db="EMBL/GenBank/DDBJ databases">
        <title>Huge and variable diversity of episymbiotic CPR bacteria and DPANN archaea in groundwater ecosystems.</title>
        <authorList>
            <person name="He C.Y."/>
            <person name="Keren R."/>
            <person name="Whittaker M."/>
            <person name="Farag I.F."/>
            <person name="Doudna J."/>
            <person name="Cate J.H.D."/>
            <person name="Banfield J.F."/>
        </authorList>
    </citation>
    <scope>NUCLEOTIDE SEQUENCE [LARGE SCALE GENOMIC DNA]</scope>
    <source>
        <strain evidence="4">NC_groundwater_541_Ag_S-0.1um_46_50</strain>
    </source>
</reference>
<evidence type="ECO:0000256" key="2">
    <source>
        <dbReference type="SAM" id="SignalP"/>
    </source>
</evidence>
<name>A0A7T5RJT7_9BACT</name>
<evidence type="ECO:0000259" key="3">
    <source>
        <dbReference type="Pfam" id="PF01471"/>
    </source>
</evidence>
<dbReference type="Gene3D" id="1.10.101.10">
    <property type="entry name" value="PGBD-like superfamily/PGBD"/>
    <property type="match status" value="1"/>
</dbReference>
<feature type="domain" description="Peptidoglycan binding-like" evidence="3">
    <location>
        <begin position="80"/>
        <end position="125"/>
    </location>
</feature>
<protein>
    <submittedName>
        <fullName evidence="4">Peptidoglycan-binding protein</fullName>
    </submittedName>
</protein>
<dbReference type="InterPro" id="IPR036365">
    <property type="entry name" value="PGBD-like_sf"/>
</dbReference>
<evidence type="ECO:0000313" key="5">
    <source>
        <dbReference type="Proteomes" id="UP000595618"/>
    </source>
</evidence>
<sequence>MSIKFRVVTVLSTIAISGAAVLVPIAAVADHTTAHTIEQLSAQIAALQAQLLALSGAPAAPAAGAGAKCSFTRALTVGSRGDDVTCLQNYLTGTGHFTYSGGATGYFGGVTKAAVAAWQAANGVSPAVGYFGPISRAKYDSVVAAAPAVPAAPGAPAAPAVSVAVGSGLTVTSPAEQPVATLVPQSASRVPFVKMILTASADGDVTVKNVVVERRGLADDAAFDGILLLDEDGTQIGNSKTLTSEHKATLTDGLVVKAGTSKTVTIAVNSASSLTNQTGQVGRLTVLSIDAGTSKVNGTFPIDGNGMTFNNTLTIGSVTMTIGSLDPGAANTKNVGTVGYYAASVKASVGSAEDVDFRQIRFNQAGSAAKSDLKNVVVKAGDKEYPTELSSDGKYYIVKFTEPIKVIKGGNIDLSVKIDVVDGSGRTFDFDILKKADIVVQGRLYGYHIVVGGGSSGTAGAGAFSSNQEPFFNAYAGTIDKGSVLLSSSNKIASGNIPVEVSDIEIGALTFDVKGEPIQFTAIDLNFTFTGNGTSTDVTSVSLYDSKGGIVAGPKDPASGKVAWTDTWTAPVGANVYIVKAKLDSSFVADDTIRVGVNPSNTTAKGTITGLTISATPASTLVQANGQTVKPAALKVSVNDTPFAQNVVKGVNGYHFATYIFDAVASGEDVRVTSIQLRDTASANGVFDELNSCILYDGATQLNSGSDVVNPDDPSTGTTDDTTFTLTTNLVVPKGTIKKVDLKCNISSSATANSTHSWGTNAGASNIGSSGAKTGVSITESITTGTGSLMTIKSAGSFSVTKDGATPSAALVLSGKTDVPMLALKYSAVDEAVNITDVTLTFASTTASSSDFTKVSLWDGATKIGEAVWAGTAQFATSTLSAPFVVPKDGDKILTVKADVGTISVTASTTAGRILSINYDTNSSSTGTGVSSGARLGQASGPSVQGNGMQIMKSIPTIEKIAVPSTTLPQTAAVMYRFKVTADAAGPIALYKFTFLVSSSTVSATSSNFNVYGYTDSGFSVKAYDNNPLHSSNVDCAGSSNLDNDTNGCNVATTAVTSTASNTPAAPSTAGGGTGEVVWFFGPVANLASTTEAIVVPAGATRYFELRGDITNPGSGTGNSITVQLEGDAARPAHVANPSTTADQALGNTGCHDSGRGKLCTAATVALGIDSGNAAIHNDFVWSAMSTSTTISTATSTTDWTNGFLVPGLPSTNLSSNVFSN</sequence>
<dbReference type="SUPFAM" id="SSF47090">
    <property type="entry name" value="PGBD-like"/>
    <property type="match status" value="1"/>
</dbReference>